<feature type="region of interest" description="Disordered" evidence="12">
    <location>
        <begin position="895"/>
        <end position="938"/>
    </location>
</feature>
<dbReference type="InterPro" id="IPR045584">
    <property type="entry name" value="Pilin-like"/>
</dbReference>
<proteinExistence type="inferred from homology"/>
<sequence length="1211" mass="126797">MNKRRRLLTMLINGVLLSSLWVVASAADTTTGGGSGVAYGTGSSAPKAENVAVGKGAAIQYSNGPSAATGDIAVGSGAVINNYASQGGSVAIGNNAKIENMAGGVEAAFALGQTTYSGNLFSRSRIPADPTKVVGSVAIGDNTFARTGSTMIGSHNYKGDLGDTTVDSAKTRTDALNVYATTVGANSFTNGAFATNTGTYNIISSEYNGGRFANPVKNLASTVNGSFNSNESKTASSFYSGIGNSIVGTANRTFNSNGSIVMGAGNEITNSVTTIPVNATDAGSSAKEFAETLRTAVKNANGGGSTMALGGANKADYTLRTSMIGINNTVTGVNGGESKDNLAMGVGNTATKVQHMTAIGSKNTVSDATDTIIVGDNRTVTGANNTVTIGSSDAGTTTTVNEAVAIGHNTEVTAEGGVALGSGSKATVAAGGIGYDVKTGAASTETGAAWKATSSAVSVGDVANNVTRQITSVAAGTDDTDAVNVAQLKKAEEKINDVEAEAKKHTTVVAGDNTTVTAGTNAAGGAEYKVSVKKDLEDMNSVNFGKITDDVRARIDKDSARFFNGSENIGITPKGIQIENTDTLEQANFTKYGMYASEGDKTVYYTTNGISAGDQKINNVKAGEADTDAVNVGQLKKVDDKVTAVENKVNTVENKVNTVETKVNTIETKVNDVETKVNNVDTKVNNLETKVNTVEAEAKKHTTVVAGDNTTVTQGTNANGGAEYKVAVNKDLVEMNSVNFGKATDDVRARIDKDSARFFNGSENIGVTPKGIQIENTDTLEQATFTKFGMYASEGDKTVYYTTNGISAGDQIINNVKAGVADTDAVNVSQLKKVKDEITAATGTTTVTAGDHITVTPTINGNSRDYKVSLSKDITDQINNNTTNIDKNKTEINKNRDDINKNRNDINKNKSAIKNNRNDINKNRDDINKNRSDINKNTGNIANNTTNIAKNTEDIKNIKGNVTDIQNNITNINNNMNSFKGDLSKMDKRIDKSVAGAAALAALHPLDFDPDAKWDFAAGYGHYRSGDAAAIGAFYRPNEDVQLSIGSTVGGDETVFNAGLSVKVGAHNGVSRSRVAIGKEVLALKKTVAEQNAQIQKLTALLNGVAGTKMKADHTTLFPDVTANHWAYEAVSDLSRRGLVEGYPDGTFGGDRLLTRYEFAQIVYRAIQDGVTVDDRLVTEFSPEMALFRVDTVAKNAQGEPTIERVRVNKK</sequence>
<reference evidence="15 16" key="1">
    <citation type="submission" date="2018-01" db="EMBL/GenBank/DDBJ databases">
        <title>Draft genome sequences of clinical isolates and type strains of oral Veillonella including Veillonella infantum sp., nov.</title>
        <authorList>
            <person name="Mashima I."/>
            <person name="Liao Y.-C."/>
            <person name="Sabharwal A."/>
            <person name="Haase E.M."/>
            <person name="Nakazawa F."/>
            <person name="Scannapieco F.A."/>
        </authorList>
    </citation>
    <scope>NUCLEOTIDE SEQUENCE [LARGE SCALE GENOMIC DNA]</scope>
    <source>
        <strain evidence="15 16">JCM 15642</strain>
    </source>
</reference>
<dbReference type="Gene3D" id="3.30.1300.30">
    <property type="entry name" value="GSPII I/J protein-like"/>
    <property type="match status" value="1"/>
</dbReference>
<feature type="signal peptide" evidence="13">
    <location>
        <begin position="1"/>
        <end position="26"/>
    </location>
</feature>
<evidence type="ECO:0000256" key="5">
    <source>
        <dbReference type="ARBA" id="ARBA00022452"/>
    </source>
</evidence>
<keyword evidence="5" id="KW-1134">Transmembrane beta strand</keyword>
<evidence type="ECO:0000256" key="9">
    <source>
        <dbReference type="ARBA" id="ARBA00023136"/>
    </source>
</evidence>
<evidence type="ECO:0000256" key="7">
    <source>
        <dbReference type="ARBA" id="ARBA00022729"/>
    </source>
</evidence>
<feature type="compositionally biased region" description="Basic and acidic residues" evidence="12">
    <location>
        <begin position="895"/>
        <end position="908"/>
    </location>
</feature>
<dbReference type="Gene3D" id="1.20.1270.70">
    <property type="entry name" value="Designed single chain three-helix bundle"/>
    <property type="match status" value="1"/>
</dbReference>
<dbReference type="Pfam" id="PF00395">
    <property type="entry name" value="SLH"/>
    <property type="match status" value="1"/>
</dbReference>
<keyword evidence="10" id="KW-0998">Cell outer membrane</keyword>
<dbReference type="InterPro" id="IPR011049">
    <property type="entry name" value="Serralysin-like_metalloprot_C"/>
</dbReference>
<dbReference type="Pfam" id="PF05662">
    <property type="entry name" value="YadA_stalk"/>
    <property type="match status" value="3"/>
</dbReference>
<dbReference type="PANTHER" id="PTHR43308">
    <property type="entry name" value="OUTER MEMBRANE PROTEIN ALPHA-RELATED"/>
    <property type="match status" value="1"/>
</dbReference>
<dbReference type="RefSeq" id="WP_105081846.1">
    <property type="nucleotide sequence ID" value="NZ_PPCX01000010.1"/>
</dbReference>
<dbReference type="InterPro" id="IPR001119">
    <property type="entry name" value="SLH_dom"/>
</dbReference>
<name>A0ABX5C051_9FIRM</name>
<keyword evidence="7 13" id="KW-0732">Signal</keyword>
<dbReference type="EMBL" id="PPCX01000010">
    <property type="protein sequence ID" value="PQL12299.1"/>
    <property type="molecule type" value="Genomic_DNA"/>
</dbReference>
<dbReference type="Gene3D" id="2.150.10.10">
    <property type="entry name" value="Serralysin-like metalloprotease, C-terminal"/>
    <property type="match status" value="2"/>
</dbReference>
<feature type="chain" id="PRO_5045855009" description="SLH domain-containing protein" evidence="13">
    <location>
        <begin position="27"/>
        <end position="1211"/>
    </location>
</feature>
<evidence type="ECO:0000313" key="15">
    <source>
        <dbReference type="EMBL" id="PQL12299.1"/>
    </source>
</evidence>
<evidence type="ECO:0000256" key="11">
    <source>
        <dbReference type="SAM" id="Coils"/>
    </source>
</evidence>
<keyword evidence="16" id="KW-1185">Reference proteome</keyword>
<evidence type="ECO:0000256" key="1">
    <source>
        <dbReference type="ARBA" id="ARBA00004241"/>
    </source>
</evidence>
<keyword evidence="11" id="KW-0175">Coiled coil</keyword>
<comment type="similarity">
    <text evidence="3">Belongs to the autotransporter-2 (AT-2) (TC 1.B.40) family.</text>
</comment>
<evidence type="ECO:0000256" key="2">
    <source>
        <dbReference type="ARBA" id="ARBA00004442"/>
    </source>
</evidence>
<keyword evidence="9" id="KW-0472">Membrane</keyword>
<dbReference type="Proteomes" id="UP000238774">
    <property type="component" value="Unassembled WGS sequence"/>
</dbReference>
<evidence type="ECO:0000313" key="16">
    <source>
        <dbReference type="Proteomes" id="UP000238774"/>
    </source>
</evidence>
<evidence type="ECO:0000256" key="13">
    <source>
        <dbReference type="SAM" id="SignalP"/>
    </source>
</evidence>
<feature type="domain" description="SLH" evidence="14">
    <location>
        <begin position="1114"/>
        <end position="1177"/>
    </location>
</feature>
<keyword evidence="6" id="KW-0812">Transmembrane</keyword>
<evidence type="ECO:0000256" key="10">
    <source>
        <dbReference type="ARBA" id="ARBA00023237"/>
    </source>
</evidence>
<dbReference type="InterPro" id="IPR008635">
    <property type="entry name" value="Coiled_stalk_dom"/>
</dbReference>
<accession>A0ABX5C051</accession>
<evidence type="ECO:0000259" key="14">
    <source>
        <dbReference type="PROSITE" id="PS51272"/>
    </source>
</evidence>
<dbReference type="SUPFAM" id="SSF57997">
    <property type="entry name" value="Tropomyosin"/>
    <property type="match status" value="1"/>
</dbReference>
<dbReference type="InterPro" id="IPR051465">
    <property type="entry name" value="Cell_Envelope_Struct_Comp"/>
</dbReference>
<feature type="coiled-coil region" evidence="11">
    <location>
        <begin position="635"/>
        <end position="704"/>
    </location>
</feature>
<dbReference type="Pfam" id="PF03895">
    <property type="entry name" value="YadA_anchor"/>
    <property type="match status" value="1"/>
</dbReference>
<comment type="caution">
    <text evidence="15">The sequence shown here is derived from an EMBL/GenBank/DDBJ whole genome shotgun (WGS) entry which is preliminary data.</text>
</comment>
<evidence type="ECO:0000256" key="8">
    <source>
        <dbReference type="ARBA" id="ARBA00022927"/>
    </source>
</evidence>
<gene>
    <name evidence="15" type="ORF">VRHSUH09_07765</name>
</gene>
<organism evidence="15 16">
    <name type="scientific">Veillonella rogosae JCM 15642</name>
    <dbReference type="NCBI Taxonomy" id="1298595"/>
    <lineage>
        <taxon>Bacteria</taxon>
        <taxon>Bacillati</taxon>
        <taxon>Bacillota</taxon>
        <taxon>Negativicutes</taxon>
        <taxon>Veillonellales</taxon>
        <taxon>Veillonellaceae</taxon>
        <taxon>Veillonella</taxon>
    </lineage>
</organism>
<dbReference type="InterPro" id="IPR005594">
    <property type="entry name" value="YadA_C"/>
</dbReference>
<dbReference type="PROSITE" id="PS51272">
    <property type="entry name" value="SLH"/>
    <property type="match status" value="1"/>
</dbReference>
<keyword evidence="8" id="KW-0653">Protein transport</keyword>
<dbReference type="SUPFAM" id="SSF54523">
    <property type="entry name" value="Pili subunits"/>
    <property type="match status" value="1"/>
</dbReference>
<evidence type="ECO:0000256" key="4">
    <source>
        <dbReference type="ARBA" id="ARBA00022448"/>
    </source>
</evidence>
<keyword evidence="4" id="KW-0813">Transport</keyword>
<feature type="compositionally biased region" description="Basic and acidic residues" evidence="12">
    <location>
        <begin position="916"/>
        <end position="934"/>
    </location>
</feature>
<comment type="subcellular location">
    <subcellularLocation>
        <location evidence="2">Cell outer membrane</location>
    </subcellularLocation>
    <subcellularLocation>
        <location evidence="1">Cell surface</location>
    </subcellularLocation>
</comment>
<dbReference type="PANTHER" id="PTHR43308:SF1">
    <property type="entry name" value="OUTER MEMBRANE PROTEIN ALPHA"/>
    <property type="match status" value="1"/>
</dbReference>
<evidence type="ECO:0000256" key="3">
    <source>
        <dbReference type="ARBA" id="ARBA00005848"/>
    </source>
</evidence>
<dbReference type="SUPFAM" id="SSF101967">
    <property type="entry name" value="Adhesin YadA, collagen-binding domain"/>
    <property type="match status" value="3"/>
</dbReference>
<protein>
    <recommendedName>
        <fullName evidence="14">SLH domain-containing protein</fullName>
    </recommendedName>
</protein>
<evidence type="ECO:0000256" key="12">
    <source>
        <dbReference type="SAM" id="MobiDB-lite"/>
    </source>
</evidence>
<dbReference type="Gene3D" id="6.10.250.2120">
    <property type="match status" value="2"/>
</dbReference>
<evidence type="ECO:0000256" key="6">
    <source>
        <dbReference type="ARBA" id="ARBA00022692"/>
    </source>
</evidence>